<keyword evidence="2" id="KW-1133">Transmembrane helix</keyword>
<dbReference type="PANTHER" id="PTHR33709:SF17">
    <property type="entry name" value="UBIQUITIN-SPECIFIC PROTEASE FAMILY C19-RELATED PROTEIN"/>
    <property type="match status" value="1"/>
</dbReference>
<dbReference type="EMBL" id="CP136898">
    <property type="protein sequence ID" value="WOL19100.1"/>
    <property type="molecule type" value="Genomic_DNA"/>
</dbReference>
<feature type="region of interest" description="Disordered" evidence="1">
    <location>
        <begin position="1"/>
        <end position="38"/>
    </location>
</feature>
<dbReference type="Proteomes" id="UP001327560">
    <property type="component" value="Chromosome 9"/>
</dbReference>
<accession>A0AAQ3L2T4</accession>
<dbReference type="PANTHER" id="PTHR33709">
    <property type="entry name" value="OSJNBA0035M09.9 PROTEIN"/>
    <property type="match status" value="1"/>
</dbReference>
<protein>
    <submittedName>
        <fullName evidence="3">Uncharacterized protein</fullName>
    </submittedName>
</protein>
<evidence type="ECO:0000313" key="4">
    <source>
        <dbReference type="Proteomes" id="UP001327560"/>
    </source>
</evidence>
<proteinExistence type="predicted"/>
<gene>
    <name evidence="3" type="ORF">Cni_G27897</name>
</gene>
<reference evidence="3 4" key="1">
    <citation type="submission" date="2023-10" db="EMBL/GenBank/DDBJ databases">
        <title>Chromosome-scale genome assembly provides insights into flower coloration mechanisms of Canna indica.</title>
        <authorList>
            <person name="Li C."/>
        </authorList>
    </citation>
    <scope>NUCLEOTIDE SEQUENCE [LARGE SCALE GENOMIC DNA]</scope>
    <source>
        <tissue evidence="3">Flower</tissue>
    </source>
</reference>
<organism evidence="3 4">
    <name type="scientific">Canna indica</name>
    <name type="common">Indian-shot</name>
    <dbReference type="NCBI Taxonomy" id="4628"/>
    <lineage>
        <taxon>Eukaryota</taxon>
        <taxon>Viridiplantae</taxon>
        <taxon>Streptophyta</taxon>
        <taxon>Embryophyta</taxon>
        <taxon>Tracheophyta</taxon>
        <taxon>Spermatophyta</taxon>
        <taxon>Magnoliopsida</taxon>
        <taxon>Liliopsida</taxon>
        <taxon>Zingiberales</taxon>
        <taxon>Cannaceae</taxon>
        <taxon>Canna</taxon>
    </lineage>
</organism>
<keyword evidence="2" id="KW-0812">Transmembrane</keyword>
<feature type="transmembrane region" description="Helical" evidence="2">
    <location>
        <begin position="169"/>
        <end position="190"/>
    </location>
</feature>
<name>A0AAQ3L2T4_9LILI</name>
<evidence type="ECO:0000256" key="1">
    <source>
        <dbReference type="SAM" id="MobiDB-lite"/>
    </source>
</evidence>
<sequence length="408" mass="44698">MSGRTAAHQLSNGMLVSRPLPTSPRERPAPSSCAAPYTGSDFNKSGEFGRMFNIPAADSTVALSSSSRCSSWNRSPSPRSYPSSFRFSPVPATGLITSGPVRGSSRSHTPIASSRAGRNESAVTEIQDEGFAFGASRAWGWARWLLAVVLAVGIAAGALVWVVLGRMEILVGVATVTGVVAAVAAWNRVMRGTEVERLLRRHPNSLIDPRNLPIGEVVKITGHVTCGSIPLETSYRKISRCIYASTELYEHRARSGFPANPKHKWFTWGLRNSQRHVADFYISDSTTGMRFLVRAGNGAKVTSFVNSAIVMEMHKKNNNDLSLDFLSWLTEHNLSSDDHRMRLKEGYIKEGSTASVMGVLRMNENLLMIDPSYDFSTGCQWSSCLFPLFVQGLILIGDESTDEMVYQV</sequence>
<feature type="transmembrane region" description="Helical" evidence="2">
    <location>
        <begin position="144"/>
        <end position="163"/>
    </location>
</feature>
<evidence type="ECO:0000256" key="2">
    <source>
        <dbReference type="SAM" id="Phobius"/>
    </source>
</evidence>
<dbReference type="AlphaFoldDB" id="A0AAQ3L2T4"/>
<keyword evidence="2" id="KW-0472">Membrane</keyword>
<feature type="region of interest" description="Disordered" evidence="1">
    <location>
        <begin position="96"/>
        <end position="119"/>
    </location>
</feature>
<keyword evidence="4" id="KW-1185">Reference proteome</keyword>
<evidence type="ECO:0000313" key="3">
    <source>
        <dbReference type="EMBL" id="WOL19100.1"/>
    </source>
</evidence>
<dbReference type="InterPro" id="IPR040339">
    <property type="entry name" value="At1g16860-like"/>
</dbReference>